<dbReference type="InterPro" id="IPR045073">
    <property type="entry name" value="Omega/Tau-like"/>
</dbReference>
<dbReference type="Pfam" id="PF02798">
    <property type="entry name" value="GST_N"/>
    <property type="match status" value="1"/>
</dbReference>
<dbReference type="Gene3D" id="1.20.1050.10">
    <property type="match status" value="1"/>
</dbReference>
<evidence type="ECO:0000313" key="6">
    <source>
        <dbReference type="Proteomes" id="UP001054252"/>
    </source>
</evidence>
<comment type="function">
    <text evidence="3">Is involved in the conjugation of reduced glutathione to a wide number of exogenous and endogenous hydrophobic electrophiles.</text>
</comment>
<comment type="subcellular location">
    <subcellularLocation>
        <location evidence="3">Cytoplasm</location>
        <location evidence="3">Cytosol</location>
    </subcellularLocation>
</comment>
<gene>
    <name evidence="5" type="ORF">SLEP1_g59540</name>
</gene>
<evidence type="ECO:0000256" key="2">
    <source>
        <dbReference type="ARBA" id="ARBA00025743"/>
    </source>
</evidence>
<dbReference type="GO" id="GO:0005829">
    <property type="term" value="C:cytosol"/>
    <property type="evidence" value="ECO:0007669"/>
    <property type="project" value="UniProtKB-SubCell"/>
</dbReference>
<dbReference type="PANTHER" id="PTHR11260">
    <property type="entry name" value="GLUTATHIONE S-TRANSFERASE, GST, SUPERFAMILY, GST DOMAIN CONTAINING"/>
    <property type="match status" value="1"/>
</dbReference>
<evidence type="ECO:0000259" key="4">
    <source>
        <dbReference type="PROSITE" id="PS50404"/>
    </source>
</evidence>
<dbReference type="GO" id="GO:0009407">
    <property type="term" value="P:toxin catabolic process"/>
    <property type="evidence" value="ECO:0007669"/>
    <property type="project" value="UniProtKB-ARBA"/>
</dbReference>
<dbReference type="SUPFAM" id="SSF52833">
    <property type="entry name" value="Thioredoxin-like"/>
    <property type="match status" value="1"/>
</dbReference>
<keyword evidence="6" id="KW-1185">Reference proteome</keyword>
<dbReference type="EMBL" id="BPVZ01000983">
    <property type="protein sequence ID" value="GKV52990.1"/>
    <property type="molecule type" value="Genomic_DNA"/>
</dbReference>
<protein>
    <recommendedName>
        <fullName evidence="3">Glutathione S-transferase</fullName>
        <ecNumber evidence="3">2.5.1.18</ecNumber>
    </recommendedName>
</protein>
<dbReference type="GO" id="GO:0004364">
    <property type="term" value="F:glutathione transferase activity"/>
    <property type="evidence" value="ECO:0007669"/>
    <property type="project" value="UniProtKB-UniRule"/>
</dbReference>
<evidence type="ECO:0000313" key="5">
    <source>
        <dbReference type="EMBL" id="GKV52990.1"/>
    </source>
</evidence>
<dbReference type="EC" id="2.5.1.18" evidence="3"/>
<name>A0AAV5MT42_9ROSI</name>
<dbReference type="InterPro" id="IPR036249">
    <property type="entry name" value="Thioredoxin-like_sf"/>
</dbReference>
<evidence type="ECO:0000256" key="1">
    <source>
        <dbReference type="ARBA" id="ARBA00022575"/>
    </source>
</evidence>
<proteinExistence type="inferred from homology"/>
<comment type="catalytic activity">
    <reaction evidence="3">
        <text>RX + glutathione = an S-substituted glutathione + a halide anion + H(+)</text>
        <dbReference type="Rhea" id="RHEA:16437"/>
        <dbReference type="ChEBI" id="CHEBI:15378"/>
        <dbReference type="ChEBI" id="CHEBI:16042"/>
        <dbReference type="ChEBI" id="CHEBI:17792"/>
        <dbReference type="ChEBI" id="CHEBI:57925"/>
        <dbReference type="ChEBI" id="CHEBI:90779"/>
        <dbReference type="EC" id="2.5.1.18"/>
    </reaction>
</comment>
<comment type="similarity">
    <text evidence="2">Belongs to the GST superfamily. Tau family.</text>
</comment>
<dbReference type="PANTHER" id="PTHR11260:SF781">
    <property type="entry name" value="GLUTATHIONE S-TRANSFERASE U19"/>
    <property type="match status" value="1"/>
</dbReference>
<keyword evidence="3" id="KW-0808">Transferase</keyword>
<dbReference type="PROSITE" id="PS50404">
    <property type="entry name" value="GST_NTER"/>
    <property type="match status" value="1"/>
</dbReference>
<sequence>MADEMNPIHKKVPMLVHNGKPICVSLIQVQYIDEVWKDKAPLLPSDPHARAQAWFWADYVDKKRLSISGFENV</sequence>
<keyword evidence="3" id="KW-0963">Cytoplasm</keyword>
<dbReference type="InterPro" id="IPR004045">
    <property type="entry name" value="Glutathione_S-Trfase_N"/>
</dbReference>
<accession>A0AAV5MT42</accession>
<dbReference type="GO" id="GO:0006749">
    <property type="term" value="P:glutathione metabolic process"/>
    <property type="evidence" value="ECO:0007669"/>
    <property type="project" value="TreeGrafter"/>
</dbReference>
<organism evidence="5 6">
    <name type="scientific">Rubroshorea leprosula</name>
    <dbReference type="NCBI Taxonomy" id="152421"/>
    <lineage>
        <taxon>Eukaryota</taxon>
        <taxon>Viridiplantae</taxon>
        <taxon>Streptophyta</taxon>
        <taxon>Embryophyta</taxon>
        <taxon>Tracheophyta</taxon>
        <taxon>Spermatophyta</taxon>
        <taxon>Magnoliopsida</taxon>
        <taxon>eudicotyledons</taxon>
        <taxon>Gunneridae</taxon>
        <taxon>Pentapetalae</taxon>
        <taxon>rosids</taxon>
        <taxon>malvids</taxon>
        <taxon>Malvales</taxon>
        <taxon>Dipterocarpaceae</taxon>
        <taxon>Rubroshorea</taxon>
    </lineage>
</organism>
<feature type="domain" description="GST N-terminal" evidence="4">
    <location>
        <begin position="1"/>
        <end position="40"/>
    </location>
</feature>
<dbReference type="AlphaFoldDB" id="A0AAV5MT42"/>
<keyword evidence="1" id="KW-0216">Detoxification</keyword>
<reference evidence="5 6" key="1">
    <citation type="journal article" date="2021" name="Commun. Biol.">
        <title>The genome of Shorea leprosula (Dipterocarpaceae) highlights the ecological relevance of drought in aseasonal tropical rainforests.</title>
        <authorList>
            <person name="Ng K.K.S."/>
            <person name="Kobayashi M.J."/>
            <person name="Fawcett J.A."/>
            <person name="Hatakeyama M."/>
            <person name="Paape T."/>
            <person name="Ng C.H."/>
            <person name="Ang C.C."/>
            <person name="Tnah L.H."/>
            <person name="Lee C.T."/>
            <person name="Nishiyama T."/>
            <person name="Sese J."/>
            <person name="O'Brien M.J."/>
            <person name="Copetti D."/>
            <person name="Mohd Noor M.I."/>
            <person name="Ong R.C."/>
            <person name="Putra M."/>
            <person name="Sireger I.Z."/>
            <person name="Indrioko S."/>
            <person name="Kosugi Y."/>
            <person name="Izuno A."/>
            <person name="Isagi Y."/>
            <person name="Lee S.L."/>
            <person name="Shimizu K.K."/>
        </authorList>
    </citation>
    <scope>NUCLEOTIDE SEQUENCE [LARGE SCALE GENOMIC DNA]</scope>
    <source>
        <strain evidence="5">214</strain>
    </source>
</reference>
<evidence type="ECO:0000256" key="3">
    <source>
        <dbReference type="RuleBase" id="RU369102"/>
    </source>
</evidence>
<dbReference type="Gene3D" id="3.40.30.10">
    <property type="entry name" value="Glutaredoxin"/>
    <property type="match status" value="1"/>
</dbReference>
<dbReference type="Proteomes" id="UP001054252">
    <property type="component" value="Unassembled WGS sequence"/>
</dbReference>
<comment type="caution">
    <text evidence="5">The sequence shown here is derived from an EMBL/GenBank/DDBJ whole genome shotgun (WGS) entry which is preliminary data.</text>
</comment>